<dbReference type="Gene3D" id="3.90.930.1">
    <property type="match status" value="1"/>
</dbReference>
<dbReference type="EMBL" id="FTOB01000001">
    <property type="protein sequence ID" value="SIS37278.1"/>
    <property type="molecule type" value="Genomic_DNA"/>
</dbReference>
<evidence type="ECO:0000313" key="3">
    <source>
        <dbReference type="Proteomes" id="UP000185728"/>
    </source>
</evidence>
<dbReference type="InterPro" id="IPR011652">
    <property type="entry name" value="MORN_2"/>
</dbReference>
<comment type="caution">
    <text evidence="2">The sequence shown here is derived from an EMBL/GenBank/DDBJ whole genome shotgun (WGS) entry which is preliminary data.</text>
</comment>
<reference evidence="2 3" key="1">
    <citation type="submission" date="2017-01" db="EMBL/GenBank/DDBJ databases">
        <authorList>
            <person name="Varghese N."/>
            <person name="Submissions S."/>
        </authorList>
    </citation>
    <scope>NUCLEOTIDE SEQUENCE [LARGE SCALE GENOMIC DNA]</scope>
    <source>
        <strain evidence="2 3">DSM 2061</strain>
    </source>
</reference>
<dbReference type="SUPFAM" id="SSF82185">
    <property type="entry name" value="Histone H3 K4-specific methyltransferase SET7/9 N-terminal domain"/>
    <property type="match status" value="1"/>
</dbReference>
<name>A0ABY1KL98_9FLAO</name>
<dbReference type="RefSeq" id="WP_076453003.1">
    <property type="nucleotide sequence ID" value="NZ_FTOB01000001.1"/>
</dbReference>
<keyword evidence="1" id="KW-0732">Signal</keyword>
<organism evidence="2 3">
    <name type="scientific">Zobellia uliginosa</name>
    <dbReference type="NCBI Taxonomy" id="143224"/>
    <lineage>
        <taxon>Bacteria</taxon>
        <taxon>Pseudomonadati</taxon>
        <taxon>Bacteroidota</taxon>
        <taxon>Flavobacteriia</taxon>
        <taxon>Flavobacteriales</taxon>
        <taxon>Flavobacteriaceae</taxon>
        <taxon>Zobellia</taxon>
    </lineage>
</organism>
<sequence>MKNIIILLALALSVTAGYAQKEKEVKLNKETNLVEATYFHDNGEVSQKGTFDLAGKLHGQWVSFDEAGQKISKGTYNKGVRTGKWYFYADGTVKEVEFDNNVIANVISKEKKSGVVSKD</sequence>
<feature type="chain" id="PRO_5047428569" evidence="1">
    <location>
        <begin position="20"/>
        <end position="119"/>
    </location>
</feature>
<protein>
    <submittedName>
        <fullName evidence="2">MORN repeat variant</fullName>
    </submittedName>
</protein>
<gene>
    <name evidence="2" type="ORF">SAMN05421766_10179</name>
</gene>
<dbReference type="Proteomes" id="UP000185728">
    <property type="component" value="Unassembled WGS sequence"/>
</dbReference>
<keyword evidence="3" id="KW-1185">Reference proteome</keyword>
<evidence type="ECO:0000313" key="2">
    <source>
        <dbReference type="EMBL" id="SIS37278.1"/>
    </source>
</evidence>
<evidence type="ECO:0000256" key="1">
    <source>
        <dbReference type="SAM" id="SignalP"/>
    </source>
</evidence>
<dbReference type="Pfam" id="PF07661">
    <property type="entry name" value="MORN_2"/>
    <property type="match status" value="2"/>
</dbReference>
<accession>A0ABY1KL98</accession>
<feature type="signal peptide" evidence="1">
    <location>
        <begin position="1"/>
        <end position="19"/>
    </location>
</feature>
<proteinExistence type="predicted"/>